<dbReference type="eggNOG" id="COG2369">
    <property type="taxonomic scope" value="Bacteria"/>
</dbReference>
<dbReference type="EMBL" id="CP003261">
    <property type="protein sequence ID" value="AGK97955.1"/>
    <property type="molecule type" value="Genomic_DNA"/>
</dbReference>
<dbReference type="STRING" id="86416.Clopa_3140"/>
<proteinExistence type="predicted"/>
<dbReference type="HOGENOM" id="CLU_1871832_0_0_9"/>
<organism evidence="1 2">
    <name type="scientific">Clostridium pasteurianum BC1</name>
    <dbReference type="NCBI Taxonomy" id="86416"/>
    <lineage>
        <taxon>Bacteria</taxon>
        <taxon>Bacillati</taxon>
        <taxon>Bacillota</taxon>
        <taxon>Clostridia</taxon>
        <taxon>Eubacteriales</taxon>
        <taxon>Clostridiaceae</taxon>
        <taxon>Clostridium</taxon>
    </lineage>
</organism>
<accession>R4KEA9</accession>
<protein>
    <submittedName>
        <fullName evidence="1">Uncharacterized protein</fullName>
    </submittedName>
</protein>
<dbReference type="OrthoDB" id="9765386at2"/>
<dbReference type="RefSeq" id="WP_015616243.1">
    <property type="nucleotide sequence ID" value="NC_021182.1"/>
</dbReference>
<dbReference type="Proteomes" id="UP000013523">
    <property type="component" value="Chromosome"/>
</dbReference>
<keyword evidence="2" id="KW-1185">Reference proteome</keyword>
<gene>
    <name evidence="1" type="ORF">Clopa_3140</name>
</gene>
<dbReference type="KEGG" id="cpas:Clopa_3140"/>
<name>R4KEA9_CLOPA</name>
<evidence type="ECO:0000313" key="1">
    <source>
        <dbReference type="EMBL" id="AGK97955.1"/>
    </source>
</evidence>
<sequence>MDNYSADQEFEFIQSLYDEANQQLKEIYKNQKQNRDELLSELAKIMLIYIIADNLMKMSKNDRNKEYLRLSKMINNFSSGQAKFTENVMNDILNSTVKNTYNFYSYNAKLKDVKEIIDNNFKGKHFSTRVWVVLCQ</sequence>
<dbReference type="PATRIC" id="fig|86416.3.peg.3126"/>
<reference evidence="1 2" key="1">
    <citation type="submission" date="2012-01" db="EMBL/GenBank/DDBJ databases">
        <title>Complete sequence of chromosome of Clostridium pasteurianum BC1.</title>
        <authorList>
            <consortium name="US DOE Joint Genome Institute"/>
            <person name="Lucas S."/>
            <person name="Han J."/>
            <person name="Lapidus A."/>
            <person name="Cheng J.-F."/>
            <person name="Goodwin L."/>
            <person name="Pitluck S."/>
            <person name="Peters L."/>
            <person name="Mikhailova N."/>
            <person name="Teshima H."/>
            <person name="Detter J.C."/>
            <person name="Han C."/>
            <person name="Tapia R."/>
            <person name="Land M."/>
            <person name="Hauser L."/>
            <person name="Kyrpides N."/>
            <person name="Ivanova N."/>
            <person name="Pagani I."/>
            <person name="Dunn J."/>
            <person name="Taghavi S."/>
            <person name="Francis A."/>
            <person name="van der Lelie D."/>
            <person name="Woyke T."/>
        </authorList>
    </citation>
    <scope>NUCLEOTIDE SEQUENCE [LARGE SCALE GENOMIC DNA]</scope>
    <source>
        <strain evidence="1 2">BC1</strain>
    </source>
</reference>
<evidence type="ECO:0000313" key="2">
    <source>
        <dbReference type="Proteomes" id="UP000013523"/>
    </source>
</evidence>
<dbReference type="AlphaFoldDB" id="R4KEA9"/>